<comment type="caution">
    <text evidence="2">The sequence shown here is derived from an EMBL/GenBank/DDBJ whole genome shotgun (WGS) entry which is preliminary data.</text>
</comment>
<reference evidence="2" key="1">
    <citation type="submission" date="2020-06" db="EMBL/GenBank/DDBJ databases">
        <title>WGS assembly of Ceratodon purpureus strain R40.</title>
        <authorList>
            <person name="Carey S.B."/>
            <person name="Jenkins J."/>
            <person name="Shu S."/>
            <person name="Lovell J.T."/>
            <person name="Sreedasyam A."/>
            <person name="Maumus F."/>
            <person name="Tiley G.P."/>
            <person name="Fernandez-Pozo N."/>
            <person name="Barry K."/>
            <person name="Chen C."/>
            <person name="Wang M."/>
            <person name="Lipzen A."/>
            <person name="Daum C."/>
            <person name="Saski C.A."/>
            <person name="Payton A.C."/>
            <person name="Mcbreen J.C."/>
            <person name="Conrad R.E."/>
            <person name="Kollar L.M."/>
            <person name="Olsson S."/>
            <person name="Huttunen S."/>
            <person name="Landis J.B."/>
            <person name="Wickett N.J."/>
            <person name="Johnson M.G."/>
            <person name="Rensing S.A."/>
            <person name="Grimwood J."/>
            <person name="Schmutz J."/>
            <person name="Mcdaniel S.F."/>
        </authorList>
    </citation>
    <scope>NUCLEOTIDE SEQUENCE</scope>
    <source>
        <strain evidence="2">R40</strain>
    </source>
</reference>
<proteinExistence type="predicted"/>
<sequence length="65" mass="7163">MSAGARLQALLVSLSSLGGRIRAECGHMGMTQRNVLYQLELGASMEFQFPNGHNSFPRTGMYQNM</sequence>
<accession>A0A8T0IB20</accession>
<evidence type="ECO:0000313" key="3">
    <source>
        <dbReference type="Proteomes" id="UP000822688"/>
    </source>
</evidence>
<keyword evidence="1" id="KW-0732">Signal</keyword>
<dbReference type="Proteomes" id="UP000822688">
    <property type="component" value="Chromosome 4"/>
</dbReference>
<dbReference type="EMBL" id="CM026424">
    <property type="protein sequence ID" value="KAG0580894.1"/>
    <property type="molecule type" value="Genomic_DNA"/>
</dbReference>
<feature type="chain" id="PRO_5035932664" evidence="1">
    <location>
        <begin position="24"/>
        <end position="65"/>
    </location>
</feature>
<evidence type="ECO:0000256" key="1">
    <source>
        <dbReference type="SAM" id="SignalP"/>
    </source>
</evidence>
<dbReference type="AlphaFoldDB" id="A0A8T0IB20"/>
<name>A0A8T0IB20_CERPU</name>
<evidence type="ECO:0000313" key="2">
    <source>
        <dbReference type="EMBL" id="KAG0580894.1"/>
    </source>
</evidence>
<feature type="signal peptide" evidence="1">
    <location>
        <begin position="1"/>
        <end position="23"/>
    </location>
</feature>
<keyword evidence="3" id="KW-1185">Reference proteome</keyword>
<protein>
    <submittedName>
        <fullName evidence="2">Uncharacterized protein</fullName>
    </submittedName>
</protein>
<organism evidence="2 3">
    <name type="scientific">Ceratodon purpureus</name>
    <name type="common">Fire moss</name>
    <name type="synonym">Dicranum purpureum</name>
    <dbReference type="NCBI Taxonomy" id="3225"/>
    <lineage>
        <taxon>Eukaryota</taxon>
        <taxon>Viridiplantae</taxon>
        <taxon>Streptophyta</taxon>
        <taxon>Embryophyta</taxon>
        <taxon>Bryophyta</taxon>
        <taxon>Bryophytina</taxon>
        <taxon>Bryopsida</taxon>
        <taxon>Dicranidae</taxon>
        <taxon>Pseudoditrichales</taxon>
        <taxon>Ditrichaceae</taxon>
        <taxon>Ceratodon</taxon>
    </lineage>
</organism>
<gene>
    <name evidence="2" type="ORF">KC19_4G208400</name>
</gene>